<dbReference type="Proteomes" id="UP000826775">
    <property type="component" value="Chromosome"/>
</dbReference>
<name>A0ABN6I4P6_9HELI</name>
<feature type="region of interest" description="Disordered" evidence="1">
    <location>
        <begin position="113"/>
        <end position="137"/>
    </location>
</feature>
<reference evidence="2 3" key="1">
    <citation type="submission" date="2021-07" db="EMBL/GenBank/DDBJ databases">
        <title>Novel Helicobacter sp. Isolated from a dog.</title>
        <authorList>
            <person name="Rimbara E."/>
            <person name="Suzuki M."/>
        </authorList>
    </citation>
    <scope>NUCLEOTIDE SEQUENCE [LARGE SCALE GENOMIC DNA]</scope>
    <source>
        <strain evidence="3">NHP19-003</strain>
    </source>
</reference>
<keyword evidence="3" id="KW-1185">Reference proteome</keyword>
<dbReference type="EMBL" id="AP024814">
    <property type="protein sequence ID" value="BCZ17158.1"/>
    <property type="molecule type" value="Genomic_DNA"/>
</dbReference>
<proteinExistence type="predicted"/>
<evidence type="ECO:0000313" key="2">
    <source>
        <dbReference type="EMBL" id="BCZ17158.1"/>
    </source>
</evidence>
<gene>
    <name evidence="2" type="ORF">NHP190003_04400</name>
</gene>
<evidence type="ECO:0000313" key="3">
    <source>
        <dbReference type="Proteomes" id="UP000826775"/>
    </source>
</evidence>
<sequence>MRRIPNTGTYLEQYQGLETFKAQPQEFLTPVGREAEIRAKKDFKKWRNTHLSDAIDRTLKEGDLTRLNAQNVQLSLRDTYNGKVWNFKARIDWTNNNDPSQPRRLVLQEFKVIDTTKPPKNTPPRGGSGGKGSGGED</sequence>
<organism evidence="2 3">
    <name type="scientific">Helicobacter gastrocanis</name>
    <dbReference type="NCBI Taxonomy" id="2849641"/>
    <lineage>
        <taxon>Bacteria</taxon>
        <taxon>Pseudomonadati</taxon>
        <taxon>Campylobacterota</taxon>
        <taxon>Epsilonproteobacteria</taxon>
        <taxon>Campylobacterales</taxon>
        <taxon>Helicobacteraceae</taxon>
        <taxon>Helicobacter</taxon>
    </lineage>
</organism>
<accession>A0ABN6I4P6</accession>
<protein>
    <submittedName>
        <fullName evidence="2">Uncharacterized protein</fullName>
    </submittedName>
</protein>
<feature type="compositionally biased region" description="Gly residues" evidence="1">
    <location>
        <begin position="126"/>
        <end position="137"/>
    </location>
</feature>
<evidence type="ECO:0000256" key="1">
    <source>
        <dbReference type="SAM" id="MobiDB-lite"/>
    </source>
</evidence>
<dbReference type="RefSeq" id="WP_221280233.1">
    <property type="nucleotide sequence ID" value="NZ_AP024814.1"/>
</dbReference>